<sequence length="169" mass="19420">MLCFCSWLLWVCKFTIGTLLLTFDKNQLNVSAFYQGNMYAGNGDVACDQYHKYKVMQHGLIGFNLLPFGVLPRTNSIEDVRATQRVQDFFIGWFMNPFTFGDYPDIMKKNAGSRLPSFTQKESNLVRGSIDFIGINFYYSFYVKNSPGSLQKEDRDYIADLSVEIESMS</sequence>
<dbReference type="PANTHER" id="PTHR10353">
    <property type="entry name" value="GLYCOSYL HYDROLASE"/>
    <property type="match status" value="1"/>
</dbReference>
<dbReference type="Gene3D" id="3.20.20.80">
    <property type="entry name" value="Glycosidases"/>
    <property type="match status" value="1"/>
</dbReference>
<evidence type="ECO:0000256" key="2">
    <source>
        <dbReference type="RuleBase" id="RU003690"/>
    </source>
</evidence>
<dbReference type="GO" id="GO:0008422">
    <property type="term" value="F:beta-glucosidase activity"/>
    <property type="evidence" value="ECO:0007669"/>
    <property type="project" value="UniProtKB-EC"/>
</dbReference>
<dbReference type="EMBL" id="KN643962">
    <property type="protein sequence ID" value="KHN42906.1"/>
    <property type="molecule type" value="Genomic_DNA"/>
</dbReference>
<keyword evidence="3" id="KW-0732">Signal</keyword>
<dbReference type="EC" id="3.2.1.21" evidence="4"/>
<keyword evidence="4" id="KW-0378">Hydrolase</keyword>
<name>A0A0B2S898_GLYSO</name>
<dbReference type="PANTHER" id="PTHR10353:SF208">
    <property type="entry name" value="GLYCOSIDE HYDROLASE FAMILY 1 PROTEIN"/>
    <property type="match status" value="1"/>
</dbReference>
<dbReference type="InterPro" id="IPR017853">
    <property type="entry name" value="GH"/>
</dbReference>
<evidence type="ECO:0000256" key="3">
    <source>
        <dbReference type="SAM" id="SignalP"/>
    </source>
</evidence>
<dbReference type="SUPFAM" id="SSF51445">
    <property type="entry name" value="(Trans)glycosidases"/>
    <property type="match status" value="1"/>
</dbReference>
<organism evidence="4">
    <name type="scientific">Glycine soja</name>
    <name type="common">Wild soybean</name>
    <dbReference type="NCBI Taxonomy" id="3848"/>
    <lineage>
        <taxon>Eukaryota</taxon>
        <taxon>Viridiplantae</taxon>
        <taxon>Streptophyta</taxon>
        <taxon>Embryophyta</taxon>
        <taxon>Tracheophyta</taxon>
        <taxon>Spermatophyta</taxon>
        <taxon>Magnoliopsida</taxon>
        <taxon>eudicotyledons</taxon>
        <taxon>Gunneridae</taxon>
        <taxon>Pentapetalae</taxon>
        <taxon>rosids</taxon>
        <taxon>fabids</taxon>
        <taxon>Fabales</taxon>
        <taxon>Fabaceae</taxon>
        <taxon>Papilionoideae</taxon>
        <taxon>50 kb inversion clade</taxon>
        <taxon>NPAAA clade</taxon>
        <taxon>indigoferoid/millettioid clade</taxon>
        <taxon>Phaseoleae</taxon>
        <taxon>Glycine</taxon>
        <taxon>Glycine subgen. Soja</taxon>
    </lineage>
</organism>
<gene>
    <name evidence="4" type="ORF">glysoja_048015</name>
</gene>
<feature type="signal peptide" evidence="3">
    <location>
        <begin position="1"/>
        <end position="17"/>
    </location>
</feature>
<dbReference type="AlphaFoldDB" id="A0A0B2S898"/>
<keyword evidence="4" id="KW-0326">Glycosidase</keyword>
<dbReference type="InterPro" id="IPR001360">
    <property type="entry name" value="Glyco_hydro_1"/>
</dbReference>
<protein>
    <submittedName>
        <fullName evidence="4">Beta-glucosidase 11</fullName>
        <ecNumber evidence="4">3.2.1.21</ecNumber>
    </submittedName>
</protein>
<dbReference type="Proteomes" id="UP000053555">
    <property type="component" value="Unassembled WGS sequence"/>
</dbReference>
<dbReference type="GO" id="GO:0005975">
    <property type="term" value="P:carbohydrate metabolic process"/>
    <property type="evidence" value="ECO:0007669"/>
    <property type="project" value="InterPro"/>
</dbReference>
<proteinExistence type="inferred from homology"/>
<feature type="chain" id="PRO_5002093789" evidence="3">
    <location>
        <begin position="18"/>
        <end position="169"/>
    </location>
</feature>
<evidence type="ECO:0000313" key="4">
    <source>
        <dbReference type="EMBL" id="KHN42906.1"/>
    </source>
</evidence>
<comment type="similarity">
    <text evidence="1 2">Belongs to the glycosyl hydrolase 1 family.</text>
</comment>
<accession>A0A0B2S898</accession>
<dbReference type="Pfam" id="PF00232">
    <property type="entry name" value="Glyco_hydro_1"/>
    <property type="match status" value="1"/>
</dbReference>
<reference evidence="4" key="1">
    <citation type="submission" date="2014-07" db="EMBL/GenBank/DDBJ databases">
        <title>Identification of a novel salt tolerance gene in wild soybean by whole-genome sequencing.</title>
        <authorList>
            <person name="Lam H.-M."/>
            <person name="Qi X."/>
            <person name="Li M.-W."/>
            <person name="Liu X."/>
            <person name="Xie M."/>
            <person name="Ni M."/>
            <person name="Xu X."/>
        </authorList>
    </citation>
    <scope>NUCLEOTIDE SEQUENCE [LARGE SCALE GENOMIC DNA]</scope>
    <source>
        <tissue evidence="4">Root</tissue>
    </source>
</reference>
<evidence type="ECO:0000256" key="1">
    <source>
        <dbReference type="ARBA" id="ARBA00010838"/>
    </source>
</evidence>